<dbReference type="InterPro" id="IPR000477">
    <property type="entry name" value="RT_dom"/>
</dbReference>
<dbReference type="CDD" id="cd01650">
    <property type="entry name" value="RT_nLTR_like"/>
    <property type="match status" value="1"/>
</dbReference>
<dbReference type="GO" id="GO:0003964">
    <property type="term" value="F:RNA-directed DNA polymerase activity"/>
    <property type="evidence" value="ECO:0007669"/>
    <property type="project" value="UniProtKB-KW"/>
</dbReference>
<dbReference type="OrthoDB" id="410104at2759"/>
<organism evidence="2 3">
    <name type="scientific">Eumeta variegata</name>
    <name type="common">Bagworm moth</name>
    <name type="synonym">Eumeta japonica</name>
    <dbReference type="NCBI Taxonomy" id="151549"/>
    <lineage>
        <taxon>Eukaryota</taxon>
        <taxon>Metazoa</taxon>
        <taxon>Ecdysozoa</taxon>
        <taxon>Arthropoda</taxon>
        <taxon>Hexapoda</taxon>
        <taxon>Insecta</taxon>
        <taxon>Pterygota</taxon>
        <taxon>Neoptera</taxon>
        <taxon>Endopterygota</taxon>
        <taxon>Lepidoptera</taxon>
        <taxon>Glossata</taxon>
        <taxon>Ditrysia</taxon>
        <taxon>Tineoidea</taxon>
        <taxon>Psychidae</taxon>
        <taxon>Oiketicinae</taxon>
        <taxon>Eumeta</taxon>
    </lineage>
</organism>
<sequence>MDLEFYVVFVSSVPTQKYCSTLIYAVVSRRRRSEADRGRACDGYGESRDKSMKSRLVTRAFPHDRWLCLRRRDAPPSAPQQLGICSTASLLRPDNLTNETLKIGAPLLIPYLKLLFNEVVESEQVPDQWHLSQIILLYKKGNPLEVGNYRPISLLPSIYKLFSSILLSRIAPQIDKNQPIRQAGFRPNYSTNDHIHAVDQLIEKYKEFNKPLYIGIKLERKGEEFPIERSVKQGDPLSPKLFIAVLQDIFRNIDWADKGILVLNERLTHLRFADDIAMFSETATGFEQMFQNLASEKTKTEVDRRVNLAWRNYWAQKEILKGDYSLKMKKIIMDSCILPTLTYSSQTWIFTNTIKNKIRSCQHAMERSILKLRRIDKNRNTDIRNKTKLVDAYNIQ</sequence>
<evidence type="ECO:0000259" key="1">
    <source>
        <dbReference type="Pfam" id="PF00078"/>
    </source>
</evidence>
<evidence type="ECO:0000313" key="2">
    <source>
        <dbReference type="EMBL" id="GBP64344.1"/>
    </source>
</evidence>
<feature type="domain" description="Reverse transcriptase" evidence="1">
    <location>
        <begin position="198"/>
        <end position="294"/>
    </location>
</feature>
<keyword evidence="2" id="KW-0808">Transferase</keyword>
<dbReference type="InterPro" id="IPR043502">
    <property type="entry name" value="DNA/RNA_pol_sf"/>
</dbReference>
<evidence type="ECO:0000313" key="3">
    <source>
        <dbReference type="Proteomes" id="UP000299102"/>
    </source>
</evidence>
<keyword evidence="2" id="KW-0548">Nucleotidyltransferase</keyword>
<protein>
    <submittedName>
        <fullName evidence="2">Probable RNA-directed DNA polymerase from transposon X-element</fullName>
    </submittedName>
</protein>
<comment type="caution">
    <text evidence="2">The sequence shown here is derived from an EMBL/GenBank/DDBJ whole genome shotgun (WGS) entry which is preliminary data.</text>
</comment>
<proteinExistence type="predicted"/>
<accession>A0A4C1XP39</accession>
<dbReference type="SUPFAM" id="SSF56672">
    <property type="entry name" value="DNA/RNA polymerases"/>
    <property type="match status" value="1"/>
</dbReference>
<dbReference type="Pfam" id="PF00078">
    <property type="entry name" value="RVT_1"/>
    <property type="match status" value="1"/>
</dbReference>
<dbReference type="EMBL" id="BGZK01000895">
    <property type="protein sequence ID" value="GBP64344.1"/>
    <property type="molecule type" value="Genomic_DNA"/>
</dbReference>
<dbReference type="STRING" id="151549.A0A4C1XP39"/>
<gene>
    <name evidence="2" type="ORF">EVAR_14912_1</name>
</gene>
<name>A0A4C1XP39_EUMVA</name>
<dbReference type="AlphaFoldDB" id="A0A4C1XP39"/>
<dbReference type="PANTHER" id="PTHR19446">
    <property type="entry name" value="REVERSE TRANSCRIPTASES"/>
    <property type="match status" value="1"/>
</dbReference>
<keyword evidence="2" id="KW-0695">RNA-directed DNA polymerase</keyword>
<keyword evidence="3" id="KW-1185">Reference proteome</keyword>
<reference evidence="2 3" key="1">
    <citation type="journal article" date="2019" name="Commun. Biol.">
        <title>The bagworm genome reveals a unique fibroin gene that provides high tensile strength.</title>
        <authorList>
            <person name="Kono N."/>
            <person name="Nakamura H."/>
            <person name="Ohtoshi R."/>
            <person name="Tomita M."/>
            <person name="Numata K."/>
            <person name="Arakawa K."/>
        </authorList>
    </citation>
    <scope>NUCLEOTIDE SEQUENCE [LARGE SCALE GENOMIC DNA]</scope>
</reference>
<dbReference type="Proteomes" id="UP000299102">
    <property type="component" value="Unassembled WGS sequence"/>
</dbReference>